<dbReference type="InterPro" id="IPR029058">
    <property type="entry name" value="AB_hydrolase_fold"/>
</dbReference>
<dbReference type="InterPro" id="IPR050228">
    <property type="entry name" value="Carboxylesterase_BioH"/>
</dbReference>
<protein>
    <submittedName>
        <fullName evidence="2">Alpha/beta fold hydrolase</fullName>
    </submittedName>
</protein>
<proteinExistence type="predicted"/>
<dbReference type="RefSeq" id="WP_152585997.1">
    <property type="nucleotide sequence ID" value="NZ_CP045423.1"/>
</dbReference>
<evidence type="ECO:0000313" key="2">
    <source>
        <dbReference type="EMBL" id="QFU16353.1"/>
    </source>
</evidence>
<name>A0A5P9JV89_9HYPH</name>
<dbReference type="SUPFAM" id="SSF53474">
    <property type="entry name" value="alpha/beta-Hydrolases"/>
    <property type="match status" value="1"/>
</dbReference>
<dbReference type="EMBL" id="CP045423">
    <property type="protein sequence ID" value="QFU16353.1"/>
    <property type="molecule type" value="Genomic_DNA"/>
</dbReference>
<dbReference type="Proteomes" id="UP000325614">
    <property type="component" value="Chromosome"/>
</dbReference>
<evidence type="ECO:0000313" key="3">
    <source>
        <dbReference type="Proteomes" id="UP000325614"/>
    </source>
</evidence>
<dbReference type="PANTHER" id="PTHR43194:SF5">
    <property type="entry name" value="PIMELOYL-[ACYL-CARRIER PROTEIN] METHYL ESTER ESTERASE"/>
    <property type="match status" value="1"/>
</dbReference>
<dbReference type="KEGG" id="mico:GDR74_09010"/>
<feature type="domain" description="AB hydrolase-1" evidence="1">
    <location>
        <begin position="31"/>
        <end position="271"/>
    </location>
</feature>
<gene>
    <name evidence="2" type="ORF">GDR74_09010</name>
</gene>
<evidence type="ECO:0000259" key="1">
    <source>
        <dbReference type="Pfam" id="PF12697"/>
    </source>
</evidence>
<dbReference type="InterPro" id="IPR000073">
    <property type="entry name" value="AB_hydrolase_1"/>
</dbReference>
<dbReference type="AlphaFoldDB" id="A0A5P9JV89"/>
<accession>A0A5P9JV89</accession>
<dbReference type="PANTHER" id="PTHR43194">
    <property type="entry name" value="HYDROLASE ALPHA/BETA FOLD FAMILY"/>
    <property type="match status" value="1"/>
</dbReference>
<keyword evidence="3" id="KW-1185">Reference proteome</keyword>
<organism evidence="2 3">
    <name type="scientific">Microvirga thermotolerans</name>
    <dbReference type="NCBI Taxonomy" id="2651334"/>
    <lineage>
        <taxon>Bacteria</taxon>
        <taxon>Pseudomonadati</taxon>
        <taxon>Pseudomonadota</taxon>
        <taxon>Alphaproteobacteria</taxon>
        <taxon>Hyphomicrobiales</taxon>
        <taxon>Methylobacteriaceae</taxon>
        <taxon>Microvirga</taxon>
    </lineage>
</organism>
<reference evidence="2 3" key="1">
    <citation type="submission" date="2019-10" db="EMBL/GenBank/DDBJ databases">
        <title>Isolation, Identification of Microvirga thermotolerans HR1, a novel thermophilic bacterium and Comparative Genomics of the genus Microvirga.</title>
        <authorList>
            <person name="Li J."/>
            <person name="Zhang W."/>
            <person name="Lin M."/>
            <person name="Wang J."/>
        </authorList>
    </citation>
    <scope>NUCLEOTIDE SEQUENCE [LARGE SCALE GENOMIC DNA]</scope>
    <source>
        <strain evidence="2 3">HR1</strain>
    </source>
</reference>
<dbReference type="Pfam" id="PF12697">
    <property type="entry name" value="Abhydrolase_6"/>
    <property type="match status" value="1"/>
</dbReference>
<dbReference type="Gene3D" id="3.40.50.1820">
    <property type="entry name" value="alpha/beta hydrolase"/>
    <property type="match status" value="1"/>
</dbReference>
<dbReference type="GO" id="GO:0016787">
    <property type="term" value="F:hydrolase activity"/>
    <property type="evidence" value="ECO:0007669"/>
    <property type="project" value="UniProtKB-KW"/>
</dbReference>
<sequence>MNANHLDLPVRHCAVGPDTFPFIEAGTGSPVLFLHGALGDRRTFGPHAAILSRRFRCLSPTQRHFGDAAWRADGPRFGVATHARDLAAFLDALGLGPVDVVAWSYAGHVALEAALSRPDLFRRILAYEPGVRTIPLPPEELARFGEDAQAMFGPIFEAVSQGALEESVRRLIDASGGPGHFDARPEKRRRILLENAHTMPLLLAQEEPPATACEALRGLPMPVTVAWGERTRPVFKVPAQAVARCIGKGRGIEVPGVGHLWPDDDPQAFSAFVEGWLDDRL</sequence>
<keyword evidence="2" id="KW-0378">Hydrolase</keyword>